<keyword evidence="8" id="KW-1185">Reference proteome</keyword>
<evidence type="ECO:0000256" key="1">
    <source>
        <dbReference type="ARBA" id="ARBA00022801"/>
    </source>
</evidence>
<protein>
    <recommendedName>
        <fullName evidence="3 6">Queuosine 5'-phosphate N-glycosylase/hydrolase</fullName>
        <ecNumber evidence="6">3.2.2.-</ecNumber>
    </recommendedName>
    <alternativeName>
        <fullName evidence="4 6">Queuosine-nucleotide N-glycosylase/hydrolase</fullName>
    </alternativeName>
</protein>
<evidence type="ECO:0000256" key="3">
    <source>
        <dbReference type="ARBA" id="ARBA00035306"/>
    </source>
</evidence>
<dbReference type="EMBL" id="JAPWTK010000543">
    <property type="protein sequence ID" value="KAJ8938638.1"/>
    <property type="molecule type" value="Genomic_DNA"/>
</dbReference>
<evidence type="ECO:0000256" key="6">
    <source>
        <dbReference type="RuleBase" id="RU365002"/>
    </source>
</evidence>
<dbReference type="PANTHER" id="PTHR21314">
    <property type="entry name" value="QUEUOSINE 5'-PHOSPHATE N-GLYCOSYLASE_HYDROLASE-RELATED"/>
    <property type="match status" value="1"/>
</dbReference>
<dbReference type="AlphaFoldDB" id="A0AAV8XKU4"/>
<comment type="caution">
    <text evidence="7">The sequence shown here is derived from an EMBL/GenBank/DDBJ whole genome shotgun (WGS) entry which is preliminary data.</text>
</comment>
<evidence type="ECO:0000313" key="8">
    <source>
        <dbReference type="Proteomes" id="UP001162162"/>
    </source>
</evidence>
<comment type="function">
    <text evidence="6">Catalyzes the hydrolysis of queuosine 5'-phosphate, releasing the nucleobase queuine (q). Is required for salvage of queuine from exogenous queuosine (Q) that is imported and then converted to queuosine 5'-phosphate intracellularly.</text>
</comment>
<name>A0AAV8XKU4_9CUCU</name>
<sequence>MPVKINGTVVKLQLDSGSAYTIIGENSFNTVFPKVKPRLMMPNFVLKDYQSQVIEILGSCDVQVQLGAKVVTLPLVVAKSNRAKHVKIKEENIKRLGDVLVEEIKLGRLSPDNFSQTDVHPNSDDAWALDWLFVVDTLNFCFWHNEKEEGWKVEGYTGYFALCAAINRAQREKIDILNPNFYSTIQEDQLQNILRSDTEVTCPLISERVNCLHEVGNTLLTVFNGSFKNVVMQSDKSARKLLNHIVEYFPCFKDEAVYKGHKVSFYKRAQILIGDIWSCFRNTGIGYFEDINEITAFADYRVPQALLWYGVLEYDSALLEKLNANEVLKNGDNNEIEIRGCSLHAIEMVKDYAVKILGDRKINSILVDHFLWDFRRKHAEEILNKNLPFHKTFSIYY</sequence>
<evidence type="ECO:0000256" key="2">
    <source>
        <dbReference type="ARBA" id="ARBA00035119"/>
    </source>
</evidence>
<dbReference type="SUPFAM" id="SSF50630">
    <property type="entry name" value="Acid proteases"/>
    <property type="match status" value="1"/>
</dbReference>
<comment type="catalytic activity">
    <reaction evidence="5 6">
        <text>queuosine 5'-phosphate + H2O = queuine + D-ribose 5-phosphate</text>
        <dbReference type="Rhea" id="RHEA:75387"/>
        <dbReference type="ChEBI" id="CHEBI:15377"/>
        <dbReference type="ChEBI" id="CHEBI:17433"/>
        <dbReference type="ChEBI" id="CHEBI:78346"/>
        <dbReference type="ChEBI" id="CHEBI:194371"/>
    </reaction>
    <physiologicalReaction direction="left-to-right" evidence="5 6">
        <dbReference type="Rhea" id="RHEA:75388"/>
    </physiologicalReaction>
</comment>
<evidence type="ECO:0000256" key="4">
    <source>
        <dbReference type="ARBA" id="ARBA00035393"/>
    </source>
</evidence>
<gene>
    <name evidence="7" type="ORF">NQ318_015937</name>
</gene>
<proteinExistence type="inferred from homology"/>
<dbReference type="Pfam" id="PF10343">
    <property type="entry name" value="Q_salvage"/>
    <property type="match status" value="1"/>
</dbReference>
<accession>A0AAV8XKU4</accession>
<keyword evidence="1 6" id="KW-0378">Hydrolase</keyword>
<dbReference type="EC" id="3.2.2.-" evidence="6"/>
<organism evidence="7 8">
    <name type="scientific">Aromia moschata</name>
    <dbReference type="NCBI Taxonomy" id="1265417"/>
    <lineage>
        <taxon>Eukaryota</taxon>
        <taxon>Metazoa</taxon>
        <taxon>Ecdysozoa</taxon>
        <taxon>Arthropoda</taxon>
        <taxon>Hexapoda</taxon>
        <taxon>Insecta</taxon>
        <taxon>Pterygota</taxon>
        <taxon>Neoptera</taxon>
        <taxon>Endopterygota</taxon>
        <taxon>Coleoptera</taxon>
        <taxon>Polyphaga</taxon>
        <taxon>Cucujiformia</taxon>
        <taxon>Chrysomeloidea</taxon>
        <taxon>Cerambycidae</taxon>
        <taxon>Cerambycinae</taxon>
        <taxon>Callichromatini</taxon>
        <taxon>Aromia</taxon>
    </lineage>
</organism>
<evidence type="ECO:0000256" key="5">
    <source>
        <dbReference type="ARBA" id="ARBA00048204"/>
    </source>
</evidence>
<evidence type="ECO:0000313" key="7">
    <source>
        <dbReference type="EMBL" id="KAJ8938638.1"/>
    </source>
</evidence>
<dbReference type="InterPro" id="IPR019438">
    <property type="entry name" value="Q_salvage"/>
</dbReference>
<dbReference type="GO" id="GO:0006400">
    <property type="term" value="P:tRNA modification"/>
    <property type="evidence" value="ECO:0007669"/>
    <property type="project" value="TreeGrafter"/>
</dbReference>
<dbReference type="GO" id="GO:0016787">
    <property type="term" value="F:hydrolase activity"/>
    <property type="evidence" value="ECO:0007669"/>
    <property type="project" value="UniProtKB-KW"/>
</dbReference>
<reference evidence="7" key="1">
    <citation type="journal article" date="2023" name="Insect Mol. Biol.">
        <title>Genome sequencing provides insights into the evolution of gene families encoding plant cell wall-degrading enzymes in longhorned beetles.</title>
        <authorList>
            <person name="Shin N.R."/>
            <person name="Okamura Y."/>
            <person name="Kirsch R."/>
            <person name="Pauchet Y."/>
        </authorList>
    </citation>
    <scope>NUCLEOTIDE SEQUENCE</scope>
    <source>
        <strain evidence="7">AMC_N1</strain>
    </source>
</reference>
<dbReference type="InterPro" id="IPR021109">
    <property type="entry name" value="Peptidase_aspartic_dom_sf"/>
</dbReference>
<dbReference type="Proteomes" id="UP001162162">
    <property type="component" value="Unassembled WGS sequence"/>
</dbReference>
<dbReference type="PANTHER" id="PTHR21314:SF0">
    <property type="entry name" value="QUEUOSINE 5'-PHOSPHATE N-GLYCOSYLASE_HYDROLASE"/>
    <property type="match status" value="1"/>
</dbReference>
<comment type="similarity">
    <text evidence="2 6">Belongs to the QNG1 protein family.</text>
</comment>